<dbReference type="VEuPathDB" id="CryptoDB:Vbra_22527"/>
<dbReference type="GO" id="GO:0046872">
    <property type="term" value="F:metal ion binding"/>
    <property type="evidence" value="ECO:0007669"/>
    <property type="project" value="UniProtKB-KW"/>
</dbReference>
<feature type="region of interest" description="Disordered" evidence="4">
    <location>
        <begin position="466"/>
        <end position="501"/>
    </location>
</feature>
<dbReference type="PANTHER" id="PTHR43028:SF5">
    <property type="entry name" value="3'(2'),5'-BISPHOSPHATE NUCLEOTIDASE 1"/>
    <property type="match status" value="1"/>
</dbReference>
<organism evidence="5 6">
    <name type="scientific">Vitrella brassicaformis (strain CCMP3155)</name>
    <dbReference type="NCBI Taxonomy" id="1169540"/>
    <lineage>
        <taxon>Eukaryota</taxon>
        <taxon>Sar</taxon>
        <taxon>Alveolata</taxon>
        <taxon>Colpodellida</taxon>
        <taxon>Vitrellaceae</taxon>
        <taxon>Vitrella</taxon>
    </lineage>
</organism>
<comment type="cofactor">
    <cofactor evidence="3">
        <name>Mg(2+)</name>
        <dbReference type="ChEBI" id="CHEBI:18420"/>
    </cofactor>
</comment>
<keyword evidence="3" id="KW-0460">Magnesium</keyword>
<protein>
    <recommendedName>
        <fullName evidence="2">3'(2'),5'-bisphosphate nucleotidase</fullName>
        <ecNumber evidence="2">3.1.3.7</ecNumber>
    </recommendedName>
</protein>
<keyword evidence="6" id="KW-1185">Reference proteome</keyword>
<dbReference type="Pfam" id="PF00459">
    <property type="entry name" value="Inositol_P"/>
    <property type="match status" value="1"/>
</dbReference>
<keyword evidence="3" id="KW-0479">Metal-binding</keyword>
<feature type="binding site" evidence="3">
    <location>
        <position position="93"/>
    </location>
    <ligand>
        <name>Mg(2+)</name>
        <dbReference type="ChEBI" id="CHEBI:18420"/>
        <label>2</label>
    </ligand>
</feature>
<evidence type="ECO:0000313" key="5">
    <source>
        <dbReference type="EMBL" id="CEM01873.1"/>
    </source>
</evidence>
<comment type="similarity">
    <text evidence="1">Belongs to the inositol monophosphatase superfamily.</text>
</comment>
<evidence type="ECO:0000313" key="6">
    <source>
        <dbReference type="Proteomes" id="UP000041254"/>
    </source>
</evidence>
<dbReference type="AlphaFoldDB" id="A0A0G4EUA7"/>
<dbReference type="PANTHER" id="PTHR43028">
    <property type="entry name" value="3'(2'),5'-BISPHOSPHATE NUCLEOTIDASE 1"/>
    <property type="match status" value="1"/>
</dbReference>
<evidence type="ECO:0000256" key="2">
    <source>
        <dbReference type="ARBA" id="ARBA00012633"/>
    </source>
</evidence>
<dbReference type="InterPro" id="IPR050725">
    <property type="entry name" value="CysQ/Inositol_MonoPase"/>
</dbReference>
<dbReference type="Gene3D" id="3.30.540.10">
    <property type="entry name" value="Fructose-1,6-Bisphosphatase, subunit A, domain 1"/>
    <property type="match status" value="1"/>
</dbReference>
<name>A0A0G4EUA7_VITBC</name>
<dbReference type="InterPro" id="IPR000760">
    <property type="entry name" value="Inositol_monophosphatase-like"/>
</dbReference>
<evidence type="ECO:0000256" key="3">
    <source>
        <dbReference type="PIRSR" id="PIRSR600760-2"/>
    </source>
</evidence>
<proteinExistence type="inferred from homology"/>
<sequence length="501" mass="55479">MGPALSVFCTASCVSADLVTSADRLSDEYIRGGKWTETGKTTINDKGKPEKEMVFKKTEGLTALRRWKGIDALSEEESTEGFPEAYWLVDPLDGTSVYADDARVWIKHAKGLSKTSSRLRLYQEMKKVLFAEWTVMVALIHKNKAVAGVITVPWKRIAYYGVVPSNDVAVEGSDARRACRLVYTGDSSWNEGSARSMHEKATFNVPLTAYGEGCIQGVSAPYVRPGSLVQAIGSDMNPNDAIDAYEYFLSRHPDGPRFEFRQVQASGKNFQGFGSFLKFLMVLDPELLWFYDLGHVSRRPEPVCGPSMRPSKFAKRKLYNVIYPRIAPLKEWDTAAAHAILNAGSAMILRVDCVNEGNREYGQETGPFSFKVSGEEVGYSRTEGPDQCVANTRHHQDVPTLKTKKEFQDYFIAMGPLDLTDSGKSLTQMLSGHCLKDPNTEDKTPMTCLQRINTCTDEKMIHLPECPSAAHGRTPGDQHKKPAVRGKPTAHSGSSALEMPV</sequence>
<dbReference type="InParanoid" id="A0A0G4EUA7"/>
<evidence type="ECO:0000256" key="1">
    <source>
        <dbReference type="ARBA" id="ARBA00009759"/>
    </source>
</evidence>
<dbReference type="EMBL" id="CDMY01000312">
    <property type="protein sequence ID" value="CEM01873.1"/>
    <property type="molecule type" value="Genomic_DNA"/>
</dbReference>
<dbReference type="Proteomes" id="UP000041254">
    <property type="component" value="Unassembled WGS sequence"/>
</dbReference>
<feature type="binding site" evidence="3">
    <location>
        <position position="75"/>
    </location>
    <ligand>
        <name>Mg(2+)</name>
        <dbReference type="ChEBI" id="CHEBI:18420"/>
        <label>1</label>
        <note>catalytic</note>
    </ligand>
</feature>
<dbReference type="Gene3D" id="3.40.190.80">
    <property type="match status" value="1"/>
</dbReference>
<feature type="binding site" evidence="3">
    <location>
        <position position="92"/>
    </location>
    <ligand>
        <name>Mg(2+)</name>
        <dbReference type="ChEBI" id="CHEBI:18420"/>
        <label>1</label>
        <note>catalytic</note>
    </ligand>
</feature>
<reference evidence="5 6" key="1">
    <citation type="submission" date="2014-11" db="EMBL/GenBank/DDBJ databases">
        <authorList>
            <person name="Zhu J."/>
            <person name="Qi W."/>
            <person name="Song R."/>
        </authorList>
    </citation>
    <scope>NUCLEOTIDE SEQUENCE [LARGE SCALE GENOMIC DNA]</scope>
</reference>
<dbReference type="SUPFAM" id="SSF56655">
    <property type="entry name" value="Carbohydrate phosphatase"/>
    <property type="match status" value="1"/>
</dbReference>
<gene>
    <name evidence="5" type="ORF">Vbra_22527</name>
</gene>
<dbReference type="EC" id="3.1.3.7" evidence="2"/>
<accession>A0A0G4EUA7</accession>
<feature type="binding site" evidence="3">
    <location>
        <position position="90"/>
    </location>
    <ligand>
        <name>Mg(2+)</name>
        <dbReference type="ChEBI" id="CHEBI:18420"/>
        <label>2</label>
    </ligand>
</feature>
<dbReference type="GO" id="GO:0008441">
    <property type="term" value="F:3'(2'),5'-bisphosphate nucleotidase activity"/>
    <property type="evidence" value="ECO:0007669"/>
    <property type="project" value="UniProtKB-EC"/>
</dbReference>
<evidence type="ECO:0000256" key="4">
    <source>
        <dbReference type="SAM" id="MobiDB-lite"/>
    </source>
</evidence>